<evidence type="ECO:0000256" key="3">
    <source>
        <dbReference type="ARBA" id="ARBA00022670"/>
    </source>
</evidence>
<dbReference type="Proteomes" id="UP000184395">
    <property type="component" value="Unassembled WGS sequence"/>
</dbReference>
<dbReference type="Gene3D" id="3.90.226.10">
    <property type="entry name" value="2-enoyl-CoA Hydratase, Chain A, domain 1"/>
    <property type="match status" value="1"/>
</dbReference>
<evidence type="ECO:0000256" key="4">
    <source>
        <dbReference type="ARBA" id="ARBA00022801"/>
    </source>
</evidence>
<dbReference type="AlphaFoldDB" id="A0A1M6XM16"/>
<dbReference type="Pfam" id="PF00574">
    <property type="entry name" value="CLP_protease"/>
    <property type="match status" value="1"/>
</dbReference>
<protein>
    <recommendedName>
        <fullName evidence="6">ATP-dependent Clp protease proteolytic subunit</fullName>
    </recommendedName>
</protein>
<dbReference type="SUPFAM" id="SSF52096">
    <property type="entry name" value="ClpP/crotonase"/>
    <property type="match status" value="1"/>
</dbReference>
<dbReference type="RefSeq" id="WP_073432332.1">
    <property type="nucleotide sequence ID" value="NZ_CADFGY010000049.1"/>
</dbReference>
<dbReference type="InterPro" id="IPR023562">
    <property type="entry name" value="ClpP/TepA"/>
</dbReference>
<keyword evidence="4" id="KW-0378">Hydrolase</keyword>
<dbReference type="GO" id="GO:0004252">
    <property type="term" value="F:serine-type endopeptidase activity"/>
    <property type="evidence" value="ECO:0007669"/>
    <property type="project" value="InterPro"/>
</dbReference>
<feature type="region of interest" description="Disordered" evidence="7">
    <location>
        <begin position="204"/>
        <end position="258"/>
    </location>
</feature>
<dbReference type="PANTHER" id="PTHR10381">
    <property type="entry name" value="ATP-DEPENDENT CLP PROTEASE PROTEOLYTIC SUBUNIT"/>
    <property type="match status" value="1"/>
</dbReference>
<evidence type="ECO:0000256" key="2">
    <source>
        <dbReference type="ARBA" id="ARBA00022490"/>
    </source>
</evidence>
<evidence type="ECO:0000313" key="9">
    <source>
        <dbReference type="Proteomes" id="UP000184395"/>
    </source>
</evidence>
<feature type="compositionally biased region" description="Low complexity" evidence="7">
    <location>
        <begin position="216"/>
        <end position="236"/>
    </location>
</feature>
<dbReference type="PRINTS" id="PR00127">
    <property type="entry name" value="CLPPROTEASEP"/>
</dbReference>
<keyword evidence="3" id="KW-0645">Protease</keyword>
<dbReference type="PANTHER" id="PTHR10381:SF70">
    <property type="entry name" value="ATP-DEPENDENT CLP PROTEASE PROTEOLYTIC SUBUNIT"/>
    <property type="match status" value="1"/>
</dbReference>
<accession>A0A1M6XM16</accession>
<dbReference type="NCBIfam" id="NF045542">
    <property type="entry name" value="Clp_rel_HeadMat"/>
    <property type="match status" value="1"/>
</dbReference>
<evidence type="ECO:0000313" key="8">
    <source>
        <dbReference type="EMBL" id="SHL07014.1"/>
    </source>
</evidence>
<dbReference type="GO" id="GO:0006515">
    <property type="term" value="P:protein quality control for misfolded or incompletely synthesized proteins"/>
    <property type="evidence" value="ECO:0007669"/>
    <property type="project" value="TreeGrafter"/>
</dbReference>
<dbReference type="GO" id="GO:0004176">
    <property type="term" value="F:ATP-dependent peptidase activity"/>
    <property type="evidence" value="ECO:0007669"/>
    <property type="project" value="InterPro"/>
</dbReference>
<dbReference type="InterPro" id="IPR001907">
    <property type="entry name" value="ClpP"/>
</dbReference>
<feature type="compositionally biased region" description="Low complexity" evidence="7">
    <location>
        <begin position="366"/>
        <end position="375"/>
    </location>
</feature>
<dbReference type="GO" id="GO:0009368">
    <property type="term" value="C:endopeptidase Clp complex"/>
    <property type="evidence" value="ECO:0007669"/>
    <property type="project" value="TreeGrafter"/>
</dbReference>
<proteinExistence type="inferred from homology"/>
<feature type="region of interest" description="Disordered" evidence="7">
    <location>
        <begin position="341"/>
        <end position="391"/>
    </location>
</feature>
<keyword evidence="2" id="KW-0963">Cytoplasm</keyword>
<comment type="similarity">
    <text evidence="1 6">Belongs to the peptidase S14 family.</text>
</comment>
<gene>
    <name evidence="8" type="ORF">SAMN05192548_105730</name>
</gene>
<dbReference type="CDD" id="cd07016">
    <property type="entry name" value="S14_ClpP_1"/>
    <property type="match status" value="1"/>
</dbReference>
<dbReference type="GO" id="GO:0051117">
    <property type="term" value="F:ATPase binding"/>
    <property type="evidence" value="ECO:0007669"/>
    <property type="project" value="TreeGrafter"/>
</dbReference>
<dbReference type="InterPro" id="IPR029045">
    <property type="entry name" value="ClpP/crotonase-like_dom_sf"/>
</dbReference>
<evidence type="ECO:0000256" key="6">
    <source>
        <dbReference type="RuleBase" id="RU003567"/>
    </source>
</evidence>
<dbReference type="OrthoDB" id="9806592at2"/>
<feature type="compositionally biased region" description="Pro residues" evidence="7">
    <location>
        <begin position="238"/>
        <end position="252"/>
    </location>
</feature>
<organism evidence="8 9">
    <name type="scientific">Paraburkholderia terricola</name>
    <dbReference type="NCBI Taxonomy" id="169427"/>
    <lineage>
        <taxon>Bacteria</taxon>
        <taxon>Pseudomonadati</taxon>
        <taxon>Pseudomonadota</taxon>
        <taxon>Betaproteobacteria</taxon>
        <taxon>Burkholderiales</taxon>
        <taxon>Burkholderiaceae</taxon>
        <taxon>Paraburkholderia</taxon>
    </lineage>
</organism>
<evidence type="ECO:0000256" key="5">
    <source>
        <dbReference type="ARBA" id="ARBA00022825"/>
    </source>
</evidence>
<keyword evidence="5" id="KW-0720">Serine protease</keyword>
<evidence type="ECO:0000256" key="7">
    <source>
        <dbReference type="SAM" id="MobiDB-lite"/>
    </source>
</evidence>
<dbReference type="STRING" id="169427.SAMN05192548_105730"/>
<name>A0A1M6XM16_9BURK</name>
<sequence length="391" mass="41016">MKNRKWWDIRAMTNAQGAAVAEIRIYDEIGFWGTDAKTFVSQLDEAAASAAEVVVAINSPGGDVFDAFAIYNALRRYAGKVTARIDGVAASAASLVAMAGDRIVMPENAMLMIHNPWTVALGTAADLRATADSMDKARDGILAAYRNKSGKTDEELTAMLDAETWMTAAEAKEAGFADEIEAPVKLAATARAADLLARFQSAPSSVQALVDGTDDATTTAETPPTEPTNPTEPTAPGSNPPPADDPPAPAPQDPASVPLQEEPGVLAAHVFNACRAANLSMCAESIVTLTALKDRATIDAAIRNATDIAGLCLAAKLPELTAQFVGNGLNPDQVRARLFDRVTQSQPRVNNRQQPVPHDAGRSVKGTTQGTTPGPKASSIYAARRGVAKSL</sequence>
<feature type="compositionally biased region" description="Polar residues" evidence="7">
    <location>
        <begin position="342"/>
        <end position="354"/>
    </location>
</feature>
<evidence type="ECO:0000256" key="1">
    <source>
        <dbReference type="ARBA" id="ARBA00007039"/>
    </source>
</evidence>
<dbReference type="EMBL" id="FRAB01000057">
    <property type="protein sequence ID" value="SHL07014.1"/>
    <property type="molecule type" value="Genomic_DNA"/>
</dbReference>
<reference evidence="8 9" key="1">
    <citation type="submission" date="2016-11" db="EMBL/GenBank/DDBJ databases">
        <authorList>
            <person name="Jaros S."/>
            <person name="Januszkiewicz K."/>
            <person name="Wedrychowicz H."/>
        </authorList>
    </citation>
    <scope>NUCLEOTIDE SEQUENCE [LARGE SCALE GENOMIC DNA]</scope>
    <source>
        <strain evidence="8 9">LMG 20594</strain>
    </source>
</reference>